<evidence type="ECO:0000313" key="6">
    <source>
        <dbReference type="EMBL" id="GAP39767.1"/>
    </source>
</evidence>
<proteinExistence type="predicted"/>
<keyword evidence="7" id="KW-1185">Reference proteome</keyword>
<dbReference type="Gene3D" id="1.10.10.60">
    <property type="entry name" value="Homeodomain-like"/>
    <property type="match status" value="1"/>
</dbReference>
<dbReference type="PROSITE" id="PS01081">
    <property type="entry name" value="HTH_TETR_1"/>
    <property type="match status" value="1"/>
</dbReference>
<dbReference type="InterPro" id="IPR001647">
    <property type="entry name" value="HTH_TetR"/>
</dbReference>
<dbReference type="EMBL" id="DF968180">
    <property type="protein sequence ID" value="GAP39767.1"/>
    <property type="molecule type" value="Genomic_DNA"/>
</dbReference>
<organism evidence="6">
    <name type="scientific">Flexilinea flocculi</name>
    <dbReference type="NCBI Taxonomy" id="1678840"/>
    <lineage>
        <taxon>Bacteria</taxon>
        <taxon>Bacillati</taxon>
        <taxon>Chloroflexota</taxon>
        <taxon>Anaerolineae</taxon>
        <taxon>Anaerolineales</taxon>
        <taxon>Anaerolineaceae</taxon>
        <taxon>Flexilinea</taxon>
    </lineage>
</organism>
<dbReference type="PRINTS" id="PR00455">
    <property type="entry name" value="HTHTETR"/>
</dbReference>
<dbReference type="PROSITE" id="PS50977">
    <property type="entry name" value="HTH_TETR_2"/>
    <property type="match status" value="1"/>
</dbReference>
<evidence type="ECO:0000256" key="2">
    <source>
        <dbReference type="ARBA" id="ARBA00023125"/>
    </source>
</evidence>
<evidence type="ECO:0000313" key="7">
    <source>
        <dbReference type="Proteomes" id="UP000053370"/>
    </source>
</evidence>
<protein>
    <submittedName>
        <fullName evidence="6">Transcriptional regulator, TetR family</fullName>
    </submittedName>
</protein>
<dbReference type="PANTHER" id="PTHR47506:SF6">
    <property type="entry name" value="HTH-TYPE TRANSCRIPTIONAL REPRESSOR NEMR"/>
    <property type="match status" value="1"/>
</dbReference>
<keyword evidence="2 4" id="KW-0238">DNA-binding</keyword>
<keyword evidence="1" id="KW-0805">Transcription regulation</keyword>
<gene>
    <name evidence="6" type="ORF">ATC1_12302</name>
</gene>
<dbReference type="Proteomes" id="UP000053370">
    <property type="component" value="Unassembled WGS sequence"/>
</dbReference>
<dbReference type="InterPro" id="IPR023772">
    <property type="entry name" value="DNA-bd_HTH_TetR-type_CS"/>
</dbReference>
<name>A0A0K8PAT3_9CHLR</name>
<dbReference type="RefSeq" id="WP_062278475.1">
    <property type="nucleotide sequence ID" value="NZ_DF968180.1"/>
</dbReference>
<sequence>MTPKGNLTKKNILNQAIHLFSQKGYASVTMEDIREASGLSRGGLYRYFQSTKKIFEEILINDKDQNEQALNDAIASGVPAGNLFQFFIEQQKSAILNHKGKFNVAVYEFFQTEPEMMELMNDRFSAAVRMLKTLIEYGNRDYGFSVQNTQETARFAVLYLEGIINASALMPMSEKMLDEQFAILYSILFEGKKVQKVENEK</sequence>
<dbReference type="SUPFAM" id="SSF46689">
    <property type="entry name" value="Homeodomain-like"/>
    <property type="match status" value="1"/>
</dbReference>
<accession>A0A0K8PAT3</accession>
<dbReference type="PANTHER" id="PTHR47506">
    <property type="entry name" value="TRANSCRIPTIONAL REGULATORY PROTEIN"/>
    <property type="match status" value="1"/>
</dbReference>
<feature type="domain" description="HTH tetR-type" evidence="5">
    <location>
        <begin position="6"/>
        <end position="66"/>
    </location>
</feature>
<keyword evidence="3" id="KW-0804">Transcription</keyword>
<dbReference type="AlphaFoldDB" id="A0A0K8PAT3"/>
<dbReference type="Gene3D" id="1.10.357.10">
    <property type="entry name" value="Tetracycline Repressor, domain 2"/>
    <property type="match status" value="1"/>
</dbReference>
<dbReference type="InterPro" id="IPR009057">
    <property type="entry name" value="Homeodomain-like_sf"/>
</dbReference>
<evidence type="ECO:0000259" key="5">
    <source>
        <dbReference type="PROSITE" id="PS50977"/>
    </source>
</evidence>
<reference evidence="6" key="1">
    <citation type="journal article" date="2015" name="Genome Announc.">
        <title>Draft Genome Sequence of Anaerolineae Strain TC1, a Novel Isolate from a Methanogenic Wastewater Treatment System.</title>
        <authorList>
            <person name="Matsuura N."/>
            <person name="Tourlousse D.M."/>
            <person name="Sun L."/>
            <person name="Toyonaga M."/>
            <person name="Kuroda K."/>
            <person name="Ohashi A."/>
            <person name="Cruz R."/>
            <person name="Yamaguchi T."/>
            <person name="Sekiguchi Y."/>
        </authorList>
    </citation>
    <scope>NUCLEOTIDE SEQUENCE [LARGE SCALE GENOMIC DNA]</scope>
    <source>
        <strain evidence="6">TC1</strain>
    </source>
</reference>
<dbReference type="GO" id="GO:0003677">
    <property type="term" value="F:DNA binding"/>
    <property type="evidence" value="ECO:0007669"/>
    <property type="project" value="UniProtKB-UniRule"/>
</dbReference>
<evidence type="ECO:0000256" key="4">
    <source>
        <dbReference type="PROSITE-ProRule" id="PRU00335"/>
    </source>
</evidence>
<dbReference type="Pfam" id="PF00440">
    <property type="entry name" value="TetR_N"/>
    <property type="match status" value="1"/>
</dbReference>
<evidence type="ECO:0000256" key="3">
    <source>
        <dbReference type="ARBA" id="ARBA00023163"/>
    </source>
</evidence>
<feature type="DNA-binding region" description="H-T-H motif" evidence="4">
    <location>
        <begin position="29"/>
        <end position="48"/>
    </location>
</feature>
<dbReference type="STRING" id="1678840.ATC1_12302"/>
<evidence type="ECO:0000256" key="1">
    <source>
        <dbReference type="ARBA" id="ARBA00023015"/>
    </source>
</evidence>